<dbReference type="InterPro" id="IPR029058">
    <property type="entry name" value="AB_hydrolase_fold"/>
</dbReference>
<dbReference type="SUPFAM" id="SSF53474">
    <property type="entry name" value="alpha/beta-Hydrolases"/>
    <property type="match status" value="1"/>
</dbReference>
<dbReference type="OrthoDB" id="5290176at2"/>
<evidence type="ECO:0000313" key="1">
    <source>
        <dbReference type="EMBL" id="ASD65022.1"/>
    </source>
</evidence>
<organism evidence="1 2">
    <name type="scientific">Bdellovibrio bacteriovorus</name>
    <dbReference type="NCBI Taxonomy" id="959"/>
    <lineage>
        <taxon>Bacteria</taxon>
        <taxon>Pseudomonadati</taxon>
        <taxon>Bdellovibrionota</taxon>
        <taxon>Bdellovibrionia</taxon>
        <taxon>Bdellovibrionales</taxon>
        <taxon>Pseudobdellovibrionaceae</taxon>
        <taxon>Bdellovibrio</taxon>
    </lineage>
</organism>
<evidence type="ECO:0008006" key="3">
    <source>
        <dbReference type="Google" id="ProtNLM"/>
    </source>
</evidence>
<dbReference type="RefSeq" id="WP_015089577.1">
    <property type="nucleotide sequence ID" value="NZ_CP020946.1"/>
</dbReference>
<dbReference type="EMBL" id="CP020946">
    <property type="protein sequence ID" value="ASD65022.1"/>
    <property type="molecule type" value="Genomic_DNA"/>
</dbReference>
<dbReference type="Proteomes" id="UP000197003">
    <property type="component" value="Chromosome"/>
</dbReference>
<evidence type="ECO:0000313" key="2">
    <source>
        <dbReference type="Proteomes" id="UP000197003"/>
    </source>
</evidence>
<dbReference type="AlphaFoldDB" id="A0A1Z3NC16"/>
<dbReference type="Gene3D" id="3.40.50.1820">
    <property type="entry name" value="alpha/beta hydrolase"/>
    <property type="match status" value="1"/>
</dbReference>
<proteinExistence type="predicted"/>
<reference evidence="1 2" key="1">
    <citation type="submission" date="2017-04" db="EMBL/GenBank/DDBJ databases">
        <title>Whole genome sequence of Bdellovibrio bacteriovorus strain SSB218315.</title>
        <authorList>
            <person name="Oyedara O."/>
            <person name="Rodriguez-Perez M.A."/>
        </authorList>
    </citation>
    <scope>NUCLEOTIDE SEQUENCE [LARGE SCALE GENOMIC DNA]</scope>
    <source>
        <strain evidence="1 2">SSB218315</strain>
    </source>
</reference>
<protein>
    <recommendedName>
        <fullName evidence="3">Alpha/beta hydrolase</fullName>
    </recommendedName>
</protein>
<sequence>MRKTQKQELPFDGEFFYSRSKRFEEVVFFVHFFEGSKKQLLRHIKLVNEMGFDAFAFNLTGTHKDLTSLKLPISSKGGFGLKHIYADQIETLLNQVPGRKIIFSFSNPTASAIEAMARRNCSDTVALVCDSGPSGKFIPSAYNLYTHEYKIRPLPLRLALTPVLSLAWSPFLHKDLDKDLKTFPQGFKILSIRGWKDLLIPPDHIDHVFEPHTNLDWTKLSLPEAGHLTGLRDFKSEYAPTLEKFLNSVATPLT</sequence>
<accession>A0A1Z3NC16</accession>
<name>A0A1Z3NC16_BDEBC</name>
<gene>
    <name evidence="1" type="ORF">B9G79_16330</name>
</gene>